<sequence precursor="true">MRLLLVLTLALLPVSALAQDRAQSLADVRAELAQLNAQFNALKNELVTTGAISSGAAGGSALQRMDTMEQSLQRLTARTEEIELKLNRVIADGTNRVGDLEFRLTELEGGDIGAVPPTQPLGGSDTAAATPAPVPSTSSSSGGTQLAVQEQADFDRAREVLGQGDFRAAADQLEAFAQTYTGGALTYEALYLRGDALSSLGQTADAARSYLDAFSGDPDGPRAADALLKLGQRLGDLNQTQEACVTLAEVGTRFPSSDAAGQASTSMRSLGCP</sequence>
<evidence type="ECO:0000256" key="1">
    <source>
        <dbReference type="HAMAP-Rule" id="MF_02066"/>
    </source>
</evidence>
<dbReference type="InterPro" id="IPR014162">
    <property type="entry name" value="CpoB_C"/>
</dbReference>
<accession>A0A8J8MUQ0</accession>
<reference evidence="3" key="1">
    <citation type="submission" date="2020-01" db="EMBL/GenBank/DDBJ databases">
        <authorList>
            <person name="Yang Y."/>
            <person name="Kwon Y.M."/>
        </authorList>
    </citation>
    <scope>NUCLEOTIDE SEQUENCE</scope>
    <source>
        <strain evidence="3">PG104</strain>
    </source>
</reference>
<dbReference type="NCBIfam" id="TIGR02795">
    <property type="entry name" value="tol_pal_ybgF"/>
    <property type="match status" value="1"/>
</dbReference>
<name>A0A8J8MUQ0_9RHOB</name>
<dbReference type="InterPro" id="IPR034706">
    <property type="entry name" value="CpoB"/>
</dbReference>
<comment type="similarity">
    <text evidence="1">Belongs to the CpoB family.</text>
</comment>
<comment type="function">
    <text evidence="1">Mediates coordination of peptidoglycan synthesis and outer membrane constriction during cell division.</text>
</comment>
<dbReference type="AlphaFoldDB" id="A0A8J8MUQ0"/>
<keyword evidence="1" id="KW-0175">Coiled coil</keyword>
<keyword evidence="1" id="KW-0574">Periplasm</keyword>
<keyword evidence="4" id="KW-1185">Reference proteome</keyword>
<dbReference type="SUPFAM" id="SSF48452">
    <property type="entry name" value="TPR-like"/>
    <property type="match status" value="1"/>
</dbReference>
<dbReference type="Gene3D" id="1.25.40.10">
    <property type="entry name" value="Tetratricopeptide repeat domain"/>
    <property type="match status" value="1"/>
</dbReference>
<dbReference type="Pfam" id="PF13174">
    <property type="entry name" value="TPR_6"/>
    <property type="match status" value="1"/>
</dbReference>
<dbReference type="HAMAP" id="MF_02066">
    <property type="entry name" value="CpoB"/>
    <property type="match status" value="1"/>
</dbReference>
<dbReference type="InterPro" id="IPR011990">
    <property type="entry name" value="TPR-like_helical_dom_sf"/>
</dbReference>
<comment type="subcellular location">
    <subcellularLocation>
        <location evidence="1">Periplasm</location>
    </subcellularLocation>
</comment>
<keyword evidence="1" id="KW-0131">Cell cycle</keyword>
<feature type="region of interest" description="Disordered" evidence="2">
    <location>
        <begin position="111"/>
        <end position="146"/>
    </location>
</feature>
<dbReference type="InterPro" id="IPR019734">
    <property type="entry name" value="TPR_rpt"/>
</dbReference>
<dbReference type="GO" id="GO:0030288">
    <property type="term" value="C:outer membrane-bounded periplasmic space"/>
    <property type="evidence" value="ECO:0007669"/>
    <property type="project" value="UniProtKB-UniRule"/>
</dbReference>
<evidence type="ECO:0000313" key="3">
    <source>
        <dbReference type="EMBL" id="QUS36802.1"/>
    </source>
</evidence>
<gene>
    <name evidence="3" type="primary">ybgF</name>
    <name evidence="1" type="synonym">cpoB</name>
    <name evidence="3" type="ORF">GR316_11320</name>
</gene>
<dbReference type="EMBL" id="CP047289">
    <property type="protein sequence ID" value="QUS36802.1"/>
    <property type="molecule type" value="Genomic_DNA"/>
</dbReference>
<protein>
    <recommendedName>
        <fullName evidence="1">Cell division coordinator CpoB</fullName>
    </recommendedName>
</protein>
<organism evidence="3 4">
    <name type="scientific">Falsirhodobacter algicola</name>
    <dbReference type="NCBI Taxonomy" id="2692330"/>
    <lineage>
        <taxon>Bacteria</taxon>
        <taxon>Pseudomonadati</taxon>
        <taxon>Pseudomonadota</taxon>
        <taxon>Alphaproteobacteria</taxon>
        <taxon>Rhodobacterales</taxon>
        <taxon>Paracoccaceae</taxon>
        <taxon>Falsirhodobacter</taxon>
    </lineage>
</organism>
<proteinExistence type="inferred from homology"/>
<feature type="compositionally biased region" description="Low complexity" evidence="2">
    <location>
        <begin position="124"/>
        <end position="141"/>
    </location>
</feature>
<evidence type="ECO:0000313" key="4">
    <source>
        <dbReference type="Proteomes" id="UP000679284"/>
    </source>
</evidence>
<evidence type="ECO:0000256" key="2">
    <source>
        <dbReference type="SAM" id="MobiDB-lite"/>
    </source>
</evidence>
<dbReference type="RefSeq" id="WP_211784022.1">
    <property type="nucleotide sequence ID" value="NZ_CP047289.1"/>
</dbReference>
<feature type="chain" id="PRO_5035346535" description="Cell division coordinator CpoB" evidence="1">
    <location>
        <begin position="19"/>
        <end position="273"/>
    </location>
</feature>
<feature type="signal peptide" evidence="1">
    <location>
        <begin position="1"/>
        <end position="18"/>
    </location>
</feature>
<dbReference type="GO" id="GO:0043093">
    <property type="term" value="P:FtsZ-dependent cytokinesis"/>
    <property type="evidence" value="ECO:0007669"/>
    <property type="project" value="UniProtKB-UniRule"/>
</dbReference>
<keyword evidence="1" id="KW-0732">Signal</keyword>
<keyword evidence="1" id="KW-0132">Cell division</keyword>
<dbReference type="Proteomes" id="UP000679284">
    <property type="component" value="Chromosome"/>
</dbReference>
<feature type="coiled-coil region" evidence="1">
    <location>
        <begin position="18"/>
        <end position="92"/>
    </location>
</feature>
<dbReference type="KEGG" id="fap:GR316_11320"/>